<dbReference type="EMBL" id="JQ844280">
    <property type="protein sequence ID" value="AGS54223.1"/>
    <property type="molecule type" value="Genomic_DNA"/>
</dbReference>
<name>A0A806KPH7_9BACT</name>
<protein>
    <submittedName>
        <fullName evidence="2">Conserved protein</fullName>
    </submittedName>
</protein>
<dbReference type="InterPro" id="IPR018631">
    <property type="entry name" value="AAA-ATPase-like_dom"/>
</dbReference>
<dbReference type="PANTHER" id="PTHR34825:SF1">
    <property type="entry name" value="AAA-ATPASE-LIKE DOMAIN-CONTAINING PROTEIN"/>
    <property type="match status" value="1"/>
</dbReference>
<dbReference type="Pfam" id="PF08011">
    <property type="entry name" value="PDDEXK_9"/>
    <property type="match status" value="1"/>
</dbReference>
<feature type="domain" description="AAA-ATPase-like" evidence="1">
    <location>
        <begin position="11"/>
        <end position="222"/>
    </location>
</feature>
<evidence type="ECO:0000313" key="2">
    <source>
        <dbReference type="EMBL" id="AGS54223.1"/>
    </source>
</evidence>
<evidence type="ECO:0000259" key="1">
    <source>
        <dbReference type="Pfam" id="PF09820"/>
    </source>
</evidence>
<accession>A0A806KPH7</accession>
<proteinExistence type="predicted"/>
<sequence>MVHGDPKRIDLGTSSFTRLREGNCLYIDKTRFIENFLNESNMVQLVVRQRRLGKSLNLDTLRCFLTDKEDNRTLFKGTYVEGSHVWEMANSAPVFLFDFKSLNKNAFKEEIFEQVRGHIVSYVDVKTLADDLKDRVDRMVKNPQDCTGGLILLTELVYKATGKRSYILIDEYDKLLTDNYDTGFYDEIREFETLFLSAGLKGNNYLEKAMMTGVMRVSRESILSGLNNLFTYDVFSDDLYTDDFGFTEGEMAELATLTDFDRQTARDWYNGVKINGKAIYNTYSVMSYLKTGRLENYWGRSGTVDIILGHLTVERQEVVERLLSGETAEAYIDRRISLHELAGDADDGAFYSLLAQSGYLSVECMDSDDFGSVRIPNRELMNVWRKFILKAFVKNEGKLRTLFDNIGDPPAFDRDVEWFLNDSLSYHDIAMGGSEPERVYHAFVLGILSAYQGSTCKRPLSNRESGGGRYDVLYERPDYQVIFEFKPVADPDKLEAAAKEALAQIDTKRYFAEAPTGKMLVKTGVAFSGKQCRVKSSLHGG</sequence>
<organism evidence="2">
    <name type="scientific">uncultured bacterium contig00107</name>
    <dbReference type="NCBI Taxonomy" id="1181573"/>
    <lineage>
        <taxon>Bacteria</taxon>
        <taxon>environmental samples</taxon>
    </lineage>
</organism>
<dbReference type="AlphaFoldDB" id="A0A806KPH7"/>
<reference evidence="2" key="1">
    <citation type="submission" date="2012-03" db="EMBL/GenBank/DDBJ databases">
        <title>Functional metagenomics reveals considerable lignocellulase gene clusters in the gut microbiome of a wood-feeding higher termite.</title>
        <authorList>
            <person name="Liu N."/>
        </authorList>
    </citation>
    <scope>NUCLEOTIDE SEQUENCE</scope>
</reference>
<dbReference type="Pfam" id="PF09820">
    <property type="entry name" value="AAA-ATPase_like"/>
    <property type="match status" value="1"/>
</dbReference>
<dbReference type="PANTHER" id="PTHR34825">
    <property type="entry name" value="CONSERVED PROTEIN, WITH A WEAK D-GALACTARATE DEHYDRATASE/ALTRONATE HYDROLASE DOMAIN"/>
    <property type="match status" value="1"/>
</dbReference>
<dbReference type="InterPro" id="IPR012547">
    <property type="entry name" value="PDDEXK_9"/>
</dbReference>